<name>A0ABP0PJ54_9DINO</name>
<comment type="caution">
    <text evidence="1">The sequence shown here is derived from an EMBL/GenBank/DDBJ whole genome shotgun (WGS) entry which is preliminary data.</text>
</comment>
<gene>
    <name evidence="1" type="ORF">CCMP2556_LOCUS37463</name>
</gene>
<keyword evidence="2" id="KW-1185">Reference proteome</keyword>
<dbReference type="EMBL" id="CAXAMN010023239">
    <property type="protein sequence ID" value="CAK9076048.1"/>
    <property type="molecule type" value="Genomic_DNA"/>
</dbReference>
<evidence type="ECO:0000313" key="1">
    <source>
        <dbReference type="EMBL" id="CAK9076048.1"/>
    </source>
</evidence>
<evidence type="ECO:0000313" key="2">
    <source>
        <dbReference type="Proteomes" id="UP001642484"/>
    </source>
</evidence>
<proteinExistence type="predicted"/>
<sequence length="308" mass="34450">MTVKMAAITSKTLTGNDDGNDDEDIVPPIAQSESTDQCLEMLRRIQDMEKRIQDEDNEVKHSDPPQEDAAPGSKDLQALFEIPEDAVQFDSSKSMLGRCALSVFRFGKQGCRLTSFPVPFEAVAKIRMVPLRRIADGEEEEAWYGCNSFSGCMLVNQSRFIAKLTVKECLAGLDGMRVALSDDDKIAMQEAQGSSELMDMILSGEKKPGRKRTQQTTDADEVKLPLQNIFDEHGNVKSTGVAWEDTVKRSEFFSSYFGHAKKGDRSALIFKYLEDIKRALMEKPARKHGFFKLLSEIPKGSRMMNDTA</sequence>
<accession>A0ABP0PJ54</accession>
<organism evidence="1 2">
    <name type="scientific">Durusdinium trenchii</name>
    <dbReference type="NCBI Taxonomy" id="1381693"/>
    <lineage>
        <taxon>Eukaryota</taxon>
        <taxon>Sar</taxon>
        <taxon>Alveolata</taxon>
        <taxon>Dinophyceae</taxon>
        <taxon>Suessiales</taxon>
        <taxon>Symbiodiniaceae</taxon>
        <taxon>Durusdinium</taxon>
    </lineage>
</organism>
<protein>
    <submittedName>
        <fullName evidence="1">Uncharacterized protein</fullName>
    </submittedName>
</protein>
<reference evidence="1 2" key="1">
    <citation type="submission" date="2024-02" db="EMBL/GenBank/DDBJ databases">
        <authorList>
            <person name="Chen Y."/>
            <person name="Shah S."/>
            <person name="Dougan E. K."/>
            <person name="Thang M."/>
            <person name="Chan C."/>
        </authorList>
    </citation>
    <scope>NUCLEOTIDE SEQUENCE [LARGE SCALE GENOMIC DNA]</scope>
</reference>
<dbReference type="Proteomes" id="UP001642484">
    <property type="component" value="Unassembled WGS sequence"/>
</dbReference>